<proteinExistence type="predicted"/>
<protein>
    <recommendedName>
        <fullName evidence="3">T6SS immunity protein Tdi1 C-terminal domain-containing protein</fullName>
    </recommendedName>
</protein>
<organism evidence="1 2">
    <name type="scientific">Azospira inquinata</name>
    <dbReference type="NCBI Taxonomy" id="2785627"/>
    <lineage>
        <taxon>Bacteria</taxon>
        <taxon>Pseudomonadati</taxon>
        <taxon>Pseudomonadota</taxon>
        <taxon>Betaproteobacteria</taxon>
        <taxon>Rhodocyclales</taxon>
        <taxon>Rhodocyclaceae</taxon>
        <taxon>Azospira</taxon>
    </lineage>
</organism>
<dbReference type="EMBL" id="CP064782">
    <property type="protein sequence ID" value="QWT50052.1"/>
    <property type="molecule type" value="Genomic_DNA"/>
</dbReference>
<reference evidence="1" key="1">
    <citation type="submission" date="2020-11" db="EMBL/GenBank/DDBJ databases">
        <title>Azospira inquinata sp. nov.</title>
        <authorList>
            <person name="Moe W.M."/>
            <person name="Mikes M.C."/>
        </authorList>
    </citation>
    <scope>NUCLEOTIDE SEQUENCE</scope>
    <source>
        <strain evidence="1">Azo-3</strain>
    </source>
</reference>
<accession>A0A975SPD6</accession>
<sequence length="164" mass="18723">MSYFISPSSQALKRALESWHWLDLNGKQVILVTAFADVFLSAGDGIWFLDTLEGNIKRLFETREELNEALATEHGQDTYLMSPLIDFLVKSNICLAPTQCYDFKLHPRVGGQIAHENVEARDFVVALNLRGQLHEQVCHLKPGTKISGFKLSDEQPPKPWWKLW</sequence>
<evidence type="ECO:0000313" key="2">
    <source>
        <dbReference type="Proteomes" id="UP000683428"/>
    </source>
</evidence>
<name>A0A975SPD6_9RHOO</name>
<evidence type="ECO:0000313" key="1">
    <source>
        <dbReference type="EMBL" id="QWT50052.1"/>
    </source>
</evidence>
<keyword evidence="2" id="KW-1185">Reference proteome</keyword>
<gene>
    <name evidence="1" type="ORF">Azoinq_05490</name>
</gene>
<dbReference type="AlphaFoldDB" id="A0A975SPD6"/>
<dbReference type="KEGG" id="aiq:Azoinq_05490"/>
<dbReference type="RefSeq" id="WP_216131318.1">
    <property type="nucleotide sequence ID" value="NZ_CP064782.1"/>
</dbReference>
<evidence type="ECO:0008006" key="3">
    <source>
        <dbReference type="Google" id="ProtNLM"/>
    </source>
</evidence>
<dbReference type="Proteomes" id="UP000683428">
    <property type="component" value="Chromosome"/>
</dbReference>